<dbReference type="Pfam" id="PF21822">
    <property type="entry name" value="Phage_TAC_15"/>
    <property type="match status" value="1"/>
</dbReference>
<evidence type="ECO:0000313" key="1">
    <source>
        <dbReference type="EMBL" id="OZI57873.1"/>
    </source>
</evidence>
<evidence type="ECO:0008006" key="3">
    <source>
        <dbReference type="Google" id="ProtNLM"/>
    </source>
</evidence>
<comment type="caution">
    <text evidence="1">The sequence shown here is derived from an EMBL/GenBank/DDBJ whole genome shotgun (WGS) entry which is preliminary data.</text>
</comment>
<protein>
    <recommendedName>
        <fullName evidence="3">Bacteriophage protein</fullName>
    </recommendedName>
</protein>
<sequence length="154" mass="16525">MNEIELSGNRYSIGKLSAKQQFHLSRRIAPIIPPLIPVYQRLARSGASLAEDGQALSDDGAALSEVLQPFMDGIAAMSDADGDQIIDLCLSVVQRRQESGWANVWNPQHGVCLFQDMDLGVVLPLVLRVITHNLGPFMAGLLTSQGSGPETTGA</sequence>
<organism evidence="1 2">
    <name type="scientific">Bordetella genomosp. 1</name>
    <dbReference type="NCBI Taxonomy" id="1395607"/>
    <lineage>
        <taxon>Bacteria</taxon>
        <taxon>Pseudomonadati</taxon>
        <taxon>Pseudomonadota</taxon>
        <taxon>Betaproteobacteria</taxon>
        <taxon>Burkholderiales</taxon>
        <taxon>Alcaligenaceae</taxon>
        <taxon>Bordetella</taxon>
    </lineage>
</organism>
<evidence type="ECO:0000313" key="2">
    <source>
        <dbReference type="Proteomes" id="UP000216354"/>
    </source>
</evidence>
<dbReference type="EMBL" id="NEVR01000005">
    <property type="protein sequence ID" value="OZI57873.1"/>
    <property type="molecule type" value="Genomic_DNA"/>
</dbReference>
<name>A0ABX4EUH9_9BORD</name>
<dbReference type="InterPro" id="IPR049156">
    <property type="entry name" value="Phage_chap_TAC_15-like"/>
</dbReference>
<dbReference type="Proteomes" id="UP000216354">
    <property type="component" value="Unassembled WGS sequence"/>
</dbReference>
<dbReference type="RefSeq" id="WP_369597806.1">
    <property type="nucleotide sequence ID" value="NZ_NEVR01000005.1"/>
</dbReference>
<accession>A0ABX4EUH9</accession>
<keyword evidence="2" id="KW-1185">Reference proteome</keyword>
<reference evidence="1 2" key="1">
    <citation type="submission" date="2017-05" db="EMBL/GenBank/DDBJ databases">
        <title>Complete and WGS of Bordetella genogroups.</title>
        <authorList>
            <person name="Spilker T."/>
            <person name="Lipuma J."/>
        </authorList>
    </citation>
    <scope>NUCLEOTIDE SEQUENCE [LARGE SCALE GENOMIC DNA]</scope>
    <source>
        <strain evidence="1 2">AU9795</strain>
    </source>
</reference>
<gene>
    <name evidence="1" type="ORF">CAL27_20965</name>
</gene>
<proteinExistence type="predicted"/>